<dbReference type="GO" id="GO:0030574">
    <property type="term" value="P:collagen catabolic process"/>
    <property type="evidence" value="ECO:0007669"/>
    <property type="project" value="TreeGrafter"/>
</dbReference>
<name>A0AAV9B7N8_ACOGR</name>
<keyword evidence="5" id="KW-1185">Reference proteome</keyword>
<dbReference type="GO" id="GO:0030198">
    <property type="term" value="P:extracellular matrix organization"/>
    <property type="evidence" value="ECO:0007669"/>
    <property type="project" value="TreeGrafter"/>
</dbReference>
<evidence type="ECO:0000256" key="2">
    <source>
        <dbReference type="SAM" id="SignalP"/>
    </source>
</evidence>
<dbReference type="SUPFAM" id="SSF47090">
    <property type="entry name" value="PGBD-like"/>
    <property type="match status" value="1"/>
</dbReference>
<feature type="domain" description="Peptidoglycan binding-like" evidence="3">
    <location>
        <begin position="51"/>
        <end position="105"/>
    </location>
</feature>
<comment type="caution">
    <text evidence="4">The sequence shown here is derived from an EMBL/GenBank/DDBJ whole genome shotgun (WGS) entry which is preliminary data.</text>
</comment>
<evidence type="ECO:0000313" key="4">
    <source>
        <dbReference type="EMBL" id="KAK1272486.1"/>
    </source>
</evidence>
<dbReference type="Gene3D" id="1.10.101.10">
    <property type="entry name" value="PGBD-like superfamily/PGBD"/>
    <property type="match status" value="1"/>
</dbReference>
<dbReference type="GO" id="GO:0004222">
    <property type="term" value="F:metalloendopeptidase activity"/>
    <property type="evidence" value="ECO:0007669"/>
    <property type="project" value="TreeGrafter"/>
</dbReference>
<dbReference type="AlphaFoldDB" id="A0AAV9B7N8"/>
<dbReference type="InterPro" id="IPR036366">
    <property type="entry name" value="PGBDSf"/>
</dbReference>
<gene>
    <name evidence="4" type="ORF">QJS04_geneDACA015187</name>
</gene>
<dbReference type="PANTHER" id="PTHR10201:SF272">
    <property type="entry name" value="METALLOENDOPROTEINASE 5-MMP"/>
    <property type="match status" value="1"/>
</dbReference>
<feature type="signal peptide" evidence="2">
    <location>
        <begin position="1"/>
        <end position="24"/>
    </location>
</feature>
<evidence type="ECO:0000259" key="3">
    <source>
        <dbReference type="Pfam" id="PF01471"/>
    </source>
</evidence>
<protein>
    <recommendedName>
        <fullName evidence="3">Peptidoglycan binding-like domain-containing protein</fullName>
    </recommendedName>
</protein>
<dbReference type="PANTHER" id="PTHR10201">
    <property type="entry name" value="MATRIX METALLOPROTEINASE"/>
    <property type="match status" value="1"/>
</dbReference>
<accession>A0AAV9B7N8</accession>
<sequence length="233" mass="25569">MEIPPPSILSLALTLILTWTIASSHLTPGAWGFLQNLTDCHLGDHIVGLSSLKKCLLRFGYIDSTLNSSNAIDDFDFTLQSTLKAYQTNFNLKPTGVLDTPTITQITCPCCGMPDNINGSILMNYGGLHHRRRLLYSFTGMPKWPSSTMCLNGGDAAIMYLTIMSGMRRVELDKDDVEGVQRLYGRNLNDVGGGGASRSMEMVKPDEEKERSNSRMGWGWTGLTLAGGLILVF</sequence>
<dbReference type="InterPro" id="IPR002477">
    <property type="entry name" value="Peptidoglycan-bd-like"/>
</dbReference>
<dbReference type="Pfam" id="PF01471">
    <property type="entry name" value="PG_binding_1"/>
    <property type="match status" value="1"/>
</dbReference>
<dbReference type="EMBL" id="JAUJYN010000004">
    <property type="protein sequence ID" value="KAK1272486.1"/>
    <property type="molecule type" value="Genomic_DNA"/>
</dbReference>
<keyword evidence="2" id="KW-0732">Signal</keyword>
<dbReference type="Proteomes" id="UP001179952">
    <property type="component" value="Unassembled WGS sequence"/>
</dbReference>
<reference evidence="4" key="2">
    <citation type="submission" date="2023-06" db="EMBL/GenBank/DDBJ databases">
        <authorList>
            <person name="Ma L."/>
            <person name="Liu K.-W."/>
            <person name="Li Z."/>
            <person name="Hsiao Y.-Y."/>
            <person name="Qi Y."/>
            <person name="Fu T."/>
            <person name="Tang G."/>
            <person name="Zhang D."/>
            <person name="Sun W.-H."/>
            <person name="Liu D.-K."/>
            <person name="Li Y."/>
            <person name="Chen G.-Z."/>
            <person name="Liu X.-D."/>
            <person name="Liao X.-Y."/>
            <person name="Jiang Y.-T."/>
            <person name="Yu X."/>
            <person name="Hao Y."/>
            <person name="Huang J."/>
            <person name="Zhao X.-W."/>
            <person name="Ke S."/>
            <person name="Chen Y.-Y."/>
            <person name="Wu W.-L."/>
            <person name="Hsu J.-L."/>
            <person name="Lin Y.-F."/>
            <person name="Huang M.-D."/>
            <person name="Li C.-Y."/>
            <person name="Huang L."/>
            <person name="Wang Z.-W."/>
            <person name="Zhao X."/>
            <person name="Zhong W.-Y."/>
            <person name="Peng D.-H."/>
            <person name="Ahmad S."/>
            <person name="Lan S."/>
            <person name="Zhang J.-S."/>
            <person name="Tsai W.-C."/>
            <person name="Van De Peer Y."/>
            <person name="Liu Z.-J."/>
        </authorList>
    </citation>
    <scope>NUCLEOTIDE SEQUENCE</scope>
    <source>
        <strain evidence="4">SCP</strain>
        <tissue evidence="4">Leaves</tissue>
    </source>
</reference>
<dbReference type="InterPro" id="IPR036365">
    <property type="entry name" value="PGBD-like_sf"/>
</dbReference>
<evidence type="ECO:0000256" key="1">
    <source>
        <dbReference type="SAM" id="MobiDB-lite"/>
    </source>
</evidence>
<evidence type="ECO:0000313" key="5">
    <source>
        <dbReference type="Proteomes" id="UP001179952"/>
    </source>
</evidence>
<reference evidence="4" key="1">
    <citation type="journal article" date="2023" name="Nat. Commun.">
        <title>Diploid and tetraploid genomes of Acorus and the evolution of monocots.</title>
        <authorList>
            <person name="Ma L."/>
            <person name="Liu K.W."/>
            <person name="Li Z."/>
            <person name="Hsiao Y.Y."/>
            <person name="Qi Y."/>
            <person name="Fu T."/>
            <person name="Tang G.D."/>
            <person name="Zhang D."/>
            <person name="Sun W.H."/>
            <person name="Liu D.K."/>
            <person name="Li Y."/>
            <person name="Chen G.Z."/>
            <person name="Liu X.D."/>
            <person name="Liao X.Y."/>
            <person name="Jiang Y.T."/>
            <person name="Yu X."/>
            <person name="Hao Y."/>
            <person name="Huang J."/>
            <person name="Zhao X.W."/>
            <person name="Ke S."/>
            <person name="Chen Y.Y."/>
            <person name="Wu W.L."/>
            <person name="Hsu J.L."/>
            <person name="Lin Y.F."/>
            <person name="Huang M.D."/>
            <person name="Li C.Y."/>
            <person name="Huang L."/>
            <person name="Wang Z.W."/>
            <person name="Zhao X."/>
            <person name="Zhong W.Y."/>
            <person name="Peng D.H."/>
            <person name="Ahmad S."/>
            <person name="Lan S."/>
            <person name="Zhang J.S."/>
            <person name="Tsai W.C."/>
            <person name="Van de Peer Y."/>
            <person name="Liu Z.J."/>
        </authorList>
    </citation>
    <scope>NUCLEOTIDE SEQUENCE</scope>
    <source>
        <strain evidence="4">SCP</strain>
    </source>
</reference>
<feature type="chain" id="PRO_5043496799" description="Peptidoglycan binding-like domain-containing protein" evidence="2">
    <location>
        <begin position="25"/>
        <end position="233"/>
    </location>
</feature>
<feature type="compositionally biased region" description="Basic and acidic residues" evidence="1">
    <location>
        <begin position="201"/>
        <end position="213"/>
    </location>
</feature>
<feature type="region of interest" description="Disordered" evidence="1">
    <location>
        <begin position="194"/>
        <end position="215"/>
    </location>
</feature>
<organism evidence="4 5">
    <name type="scientific">Acorus gramineus</name>
    <name type="common">Dwarf sweet flag</name>
    <dbReference type="NCBI Taxonomy" id="55184"/>
    <lineage>
        <taxon>Eukaryota</taxon>
        <taxon>Viridiplantae</taxon>
        <taxon>Streptophyta</taxon>
        <taxon>Embryophyta</taxon>
        <taxon>Tracheophyta</taxon>
        <taxon>Spermatophyta</taxon>
        <taxon>Magnoliopsida</taxon>
        <taxon>Liliopsida</taxon>
        <taxon>Acoraceae</taxon>
        <taxon>Acorus</taxon>
    </lineage>
</organism>
<proteinExistence type="predicted"/>